<dbReference type="RefSeq" id="XP_026286514.1">
    <property type="nucleotide sequence ID" value="XM_026430729.2"/>
</dbReference>
<evidence type="ECO:0000256" key="3">
    <source>
        <dbReference type="ARBA" id="ARBA00060902"/>
    </source>
</evidence>
<evidence type="ECO:0000313" key="6">
    <source>
        <dbReference type="RefSeq" id="XP_026286514.1"/>
    </source>
</evidence>
<dbReference type="GeneID" id="113212133"/>
<proteinExistence type="inferred from homology"/>
<keyword evidence="5" id="KW-1185">Reference proteome</keyword>
<feature type="signal peptide" evidence="4">
    <location>
        <begin position="1"/>
        <end position="16"/>
    </location>
</feature>
<comment type="similarity">
    <text evidence="3">Belongs to the TO family.</text>
</comment>
<sequence length="249" mass="27169">MKYLILLAVLCGAAVAKSVKQLPDSWSVCKKSDPQLQKCFKEAVSQAIHGLAESGEPSLGIFTVDPLRMTQLNIGQGTGPVAIDLEFRDLDLMGMKGAVFDDATIDPKTYDITASLHVPTGLTLDGQYSIKGKVLVLPINGDGHCHLKLADPVLRADIRGVPVKRGSETFFNVTTFAFTLETKKLSLNFENLFNGNKELGSTMNHFLNENSAEVLKELKPAISDGFGEVFKQIANRVFSKVPLDKIYPD</sequence>
<keyword evidence="2" id="KW-0090">Biological rhythms</keyword>
<evidence type="ECO:0000256" key="2">
    <source>
        <dbReference type="ARBA" id="ARBA00023108"/>
    </source>
</evidence>
<dbReference type="PANTHER" id="PTHR11008:SF41">
    <property type="entry name" value="RE70318P"/>
    <property type="match status" value="1"/>
</dbReference>
<dbReference type="PANTHER" id="PTHR11008">
    <property type="entry name" value="PROTEIN TAKEOUT-LIKE PROTEIN"/>
    <property type="match status" value="1"/>
</dbReference>
<feature type="chain" id="PRO_5026870956" evidence="4">
    <location>
        <begin position="17"/>
        <end position="249"/>
    </location>
</feature>
<dbReference type="Proteomes" id="UP000504606">
    <property type="component" value="Unplaced"/>
</dbReference>
<dbReference type="OrthoDB" id="8186595at2759"/>
<organism evidence="5 6">
    <name type="scientific">Frankliniella occidentalis</name>
    <name type="common">Western flower thrips</name>
    <name type="synonym">Euthrips occidentalis</name>
    <dbReference type="NCBI Taxonomy" id="133901"/>
    <lineage>
        <taxon>Eukaryota</taxon>
        <taxon>Metazoa</taxon>
        <taxon>Ecdysozoa</taxon>
        <taxon>Arthropoda</taxon>
        <taxon>Hexapoda</taxon>
        <taxon>Insecta</taxon>
        <taxon>Pterygota</taxon>
        <taxon>Neoptera</taxon>
        <taxon>Paraneoptera</taxon>
        <taxon>Thysanoptera</taxon>
        <taxon>Terebrantia</taxon>
        <taxon>Thripoidea</taxon>
        <taxon>Thripidae</taxon>
        <taxon>Frankliniella</taxon>
    </lineage>
</organism>
<dbReference type="InterPro" id="IPR038606">
    <property type="entry name" value="To_sf"/>
</dbReference>
<dbReference type="SMART" id="SM00700">
    <property type="entry name" value="JHBP"/>
    <property type="match status" value="1"/>
</dbReference>
<dbReference type="GO" id="GO:0005615">
    <property type="term" value="C:extracellular space"/>
    <property type="evidence" value="ECO:0007669"/>
    <property type="project" value="TreeGrafter"/>
</dbReference>
<accession>A0A6J1SZ29</accession>
<dbReference type="KEGG" id="foc:113212133"/>
<dbReference type="Pfam" id="PF06585">
    <property type="entry name" value="JHBP"/>
    <property type="match status" value="1"/>
</dbReference>
<name>A0A6J1SZ29_FRAOC</name>
<evidence type="ECO:0000256" key="1">
    <source>
        <dbReference type="ARBA" id="ARBA00022729"/>
    </source>
</evidence>
<evidence type="ECO:0000256" key="4">
    <source>
        <dbReference type="SAM" id="SignalP"/>
    </source>
</evidence>
<reference evidence="6" key="1">
    <citation type="submission" date="2025-08" db="UniProtKB">
        <authorList>
            <consortium name="RefSeq"/>
        </authorList>
    </citation>
    <scope>IDENTIFICATION</scope>
    <source>
        <tissue evidence="6">Whole organism</tissue>
    </source>
</reference>
<keyword evidence="1 4" id="KW-0732">Signal</keyword>
<dbReference type="InterPro" id="IPR010562">
    <property type="entry name" value="Haemolymph_juvenile_hormone-bd"/>
</dbReference>
<gene>
    <name evidence="6" type="primary">LOC113212133</name>
</gene>
<dbReference type="AlphaFoldDB" id="A0A6J1SZ29"/>
<protein>
    <submittedName>
        <fullName evidence="6">Protein takeout-like</fullName>
    </submittedName>
</protein>
<dbReference type="GO" id="GO:0007623">
    <property type="term" value="P:circadian rhythm"/>
    <property type="evidence" value="ECO:0007669"/>
    <property type="project" value="UniProtKB-ARBA"/>
</dbReference>
<dbReference type="FunFam" id="3.15.10.30:FF:000001">
    <property type="entry name" value="Takeout-like protein 1"/>
    <property type="match status" value="1"/>
</dbReference>
<dbReference type="Gene3D" id="3.15.10.30">
    <property type="entry name" value="Haemolymph juvenile hormone binding protein"/>
    <property type="match status" value="1"/>
</dbReference>
<evidence type="ECO:0000313" key="5">
    <source>
        <dbReference type="Proteomes" id="UP000504606"/>
    </source>
</evidence>